<gene>
    <name evidence="2" type="ORF">COV72_06995</name>
</gene>
<keyword evidence="1" id="KW-1133">Transmembrane helix</keyword>
<feature type="transmembrane region" description="Helical" evidence="1">
    <location>
        <begin position="343"/>
        <end position="362"/>
    </location>
</feature>
<comment type="caution">
    <text evidence="2">The sequence shown here is derived from an EMBL/GenBank/DDBJ whole genome shotgun (WGS) entry which is preliminary data.</text>
</comment>
<reference evidence="2 3" key="1">
    <citation type="submission" date="2017-09" db="EMBL/GenBank/DDBJ databases">
        <title>Depth-based differentiation of microbial function through sediment-hosted aquifers and enrichment of novel symbionts in the deep terrestrial subsurface.</title>
        <authorList>
            <person name="Probst A.J."/>
            <person name="Ladd B."/>
            <person name="Jarett J.K."/>
            <person name="Geller-Mcgrath D.E."/>
            <person name="Sieber C.M."/>
            <person name="Emerson J.B."/>
            <person name="Anantharaman K."/>
            <person name="Thomas B.C."/>
            <person name="Malmstrom R."/>
            <person name="Stieglmeier M."/>
            <person name="Klingl A."/>
            <person name="Woyke T."/>
            <person name="Ryan C.M."/>
            <person name="Banfield J.F."/>
        </authorList>
    </citation>
    <scope>NUCLEOTIDE SEQUENCE [LARGE SCALE GENOMIC DNA]</scope>
    <source>
        <strain evidence="2">CG11_big_fil_rev_8_21_14_0_20_42_13</strain>
    </source>
</reference>
<protein>
    <recommendedName>
        <fullName evidence="4">DUF2079 domain-containing protein</fullName>
    </recommendedName>
</protein>
<dbReference type="InterPro" id="IPR018650">
    <property type="entry name" value="STSV1_Orf64"/>
</dbReference>
<feature type="transmembrane region" description="Helical" evidence="1">
    <location>
        <begin position="144"/>
        <end position="161"/>
    </location>
</feature>
<dbReference type="Proteomes" id="UP000229641">
    <property type="component" value="Unassembled WGS sequence"/>
</dbReference>
<feature type="transmembrane region" description="Helical" evidence="1">
    <location>
        <begin position="95"/>
        <end position="114"/>
    </location>
</feature>
<proteinExistence type="predicted"/>
<sequence>MKFQLRSNEQSINRCVWFLIATYIIIFCYFSFLKLISFSYGDFDLAVDEQFLWNLGWRGSFYSSILGTNFFGNHLHFIIIFLLPFYKLLPYSLTLLWLQTFILALGAWPLYLLAKNVLSPSWGLLAVFAYLLYPPLAYTNLFEFHPVVFVVFFLLFTLYFYHTRRFVLFVVFLAICLLCQENVSLGIAVLGIYAWAQRRSKKWILTPLIFGTVYFIFAVKVLLPFFNKNTLHFLLLYRHFGSSYSEIFSNILLHPLGTFSYILQAEKLHYLFNLFAPLGLISLLSPISLLPAIPFFLQHLLSNRSTEITVYFHYAAELIPFIFTAFIFGIKRALSFAVFKKKSYLLALCLSGALILGSLRLWPHFTQAAANQWQVDTKDRIKKFFLKKIPPQAPVIATFEFLPFLAHRSGLYSFHHVYGGFHTISAKPYVLPSDIEYALLDFSDELTFGARGFFSPQGYENLRNFLSSGSWGIVNAVDSIVLFKKGEKRDIFLYKVMDVPPQPENKAGYVIENGIEFLGYDVLEDEGRFKVIFYWHCLEKIDKDITVFFHLVDSEGRIIYESLIPLCYRIYPTTAWAAGEYIREVKFLPFIQEVKTKGARWKMGFYNFLSGKGYPVIEKDTFGRIELNLK</sequence>
<evidence type="ECO:0000313" key="3">
    <source>
        <dbReference type="Proteomes" id="UP000229641"/>
    </source>
</evidence>
<dbReference type="Pfam" id="PF09852">
    <property type="entry name" value="DUF2079"/>
    <property type="match status" value="1"/>
</dbReference>
<feature type="transmembrane region" description="Helical" evidence="1">
    <location>
        <begin position="203"/>
        <end position="223"/>
    </location>
</feature>
<feature type="transmembrane region" description="Helical" evidence="1">
    <location>
        <begin position="167"/>
        <end position="196"/>
    </location>
</feature>
<name>A0A2H0LW67_9BACT</name>
<feature type="transmembrane region" description="Helical" evidence="1">
    <location>
        <begin position="120"/>
        <end position="137"/>
    </location>
</feature>
<dbReference type="EMBL" id="PCWA01000092">
    <property type="protein sequence ID" value="PIQ88669.1"/>
    <property type="molecule type" value="Genomic_DNA"/>
</dbReference>
<organism evidence="2 3">
    <name type="scientific">Candidatus Ghiorseimicrobium undicola</name>
    <dbReference type="NCBI Taxonomy" id="1974746"/>
    <lineage>
        <taxon>Bacteria</taxon>
        <taxon>Pseudomonadati</taxon>
        <taxon>Candidatus Omnitrophota</taxon>
        <taxon>Candidatus Ghiorseimicrobium</taxon>
    </lineage>
</organism>
<evidence type="ECO:0008006" key="4">
    <source>
        <dbReference type="Google" id="ProtNLM"/>
    </source>
</evidence>
<feature type="transmembrane region" description="Helical" evidence="1">
    <location>
        <begin position="311"/>
        <end position="331"/>
    </location>
</feature>
<keyword evidence="1" id="KW-0812">Transmembrane</keyword>
<feature type="transmembrane region" description="Helical" evidence="1">
    <location>
        <begin position="61"/>
        <end position="83"/>
    </location>
</feature>
<evidence type="ECO:0000256" key="1">
    <source>
        <dbReference type="SAM" id="Phobius"/>
    </source>
</evidence>
<feature type="transmembrane region" description="Helical" evidence="1">
    <location>
        <begin position="270"/>
        <end position="291"/>
    </location>
</feature>
<evidence type="ECO:0000313" key="2">
    <source>
        <dbReference type="EMBL" id="PIQ88669.1"/>
    </source>
</evidence>
<feature type="transmembrane region" description="Helical" evidence="1">
    <location>
        <begin position="243"/>
        <end position="263"/>
    </location>
</feature>
<accession>A0A2H0LW67</accession>
<dbReference type="AlphaFoldDB" id="A0A2H0LW67"/>
<keyword evidence="1" id="KW-0472">Membrane</keyword>
<feature type="transmembrane region" description="Helical" evidence="1">
    <location>
        <begin position="16"/>
        <end position="41"/>
    </location>
</feature>